<dbReference type="InterPro" id="IPR058678">
    <property type="entry name" value="ARM_PUB"/>
</dbReference>
<keyword evidence="4" id="KW-0808">Transferase</keyword>
<organism evidence="10 11">
    <name type="scientific">Rhynchospora pubera</name>
    <dbReference type="NCBI Taxonomy" id="906938"/>
    <lineage>
        <taxon>Eukaryota</taxon>
        <taxon>Viridiplantae</taxon>
        <taxon>Streptophyta</taxon>
        <taxon>Embryophyta</taxon>
        <taxon>Tracheophyta</taxon>
        <taxon>Spermatophyta</taxon>
        <taxon>Magnoliopsida</taxon>
        <taxon>Liliopsida</taxon>
        <taxon>Poales</taxon>
        <taxon>Cyperaceae</taxon>
        <taxon>Cyperoideae</taxon>
        <taxon>Rhynchosporeae</taxon>
        <taxon>Rhynchospora</taxon>
    </lineage>
</organism>
<dbReference type="GO" id="GO:0061630">
    <property type="term" value="F:ubiquitin protein ligase activity"/>
    <property type="evidence" value="ECO:0007669"/>
    <property type="project" value="UniProtKB-EC"/>
</dbReference>
<evidence type="ECO:0000256" key="2">
    <source>
        <dbReference type="ARBA" id="ARBA00004906"/>
    </source>
</evidence>
<dbReference type="GO" id="GO:0016567">
    <property type="term" value="P:protein ubiquitination"/>
    <property type="evidence" value="ECO:0007669"/>
    <property type="project" value="InterPro"/>
</dbReference>
<evidence type="ECO:0000313" key="11">
    <source>
        <dbReference type="Proteomes" id="UP001140206"/>
    </source>
</evidence>
<comment type="caution">
    <text evidence="10">The sequence shown here is derived from an EMBL/GenBank/DDBJ whole genome shotgun (WGS) entry which is preliminary data.</text>
</comment>
<dbReference type="InterPro" id="IPR011989">
    <property type="entry name" value="ARM-like"/>
</dbReference>
<keyword evidence="6" id="KW-0833">Ubl conjugation pathway</keyword>
<dbReference type="InterPro" id="IPR016024">
    <property type="entry name" value="ARM-type_fold"/>
</dbReference>
<dbReference type="FunFam" id="1.25.10.10:FF:000082">
    <property type="entry name" value="RING-type E3 ubiquitin transferase"/>
    <property type="match status" value="1"/>
</dbReference>
<dbReference type="SMART" id="SM00185">
    <property type="entry name" value="ARM"/>
    <property type="match status" value="5"/>
</dbReference>
<feature type="compositionally biased region" description="Basic and acidic residues" evidence="8">
    <location>
        <begin position="434"/>
        <end position="449"/>
    </location>
</feature>
<evidence type="ECO:0000256" key="1">
    <source>
        <dbReference type="ARBA" id="ARBA00000900"/>
    </source>
</evidence>
<dbReference type="PANTHER" id="PTHR23315">
    <property type="entry name" value="U BOX DOMAIN-CONTAINING"/>
    <property type="match status" value="1"/>
</dbReference>
<evidence type="ECO:0000256" key="6">
    <source>
        <dbReference type="ARBA" id="ARBA00022786"/>
    </source>
</evidence>
<sequence>MDGGKMERRNIGGLINSISRLLHLVSCHTGKTAVTNEFKCIAGMLKPLKCILDEAFGSPFPWDERLVTAIEELDMAVNEARDFLEKGPYRPGKIYSLTRSSEMASSICSSAMRICQLFSDLLPSYSFPSLLSATQQCMRELKCRERDGLSELIVVAQKDLDNNLVPSVENILKIAESVGLASNGELLMESIALEKERLRLETKHNPESLDMINQMIQLVLQIRYLVAKLEKYSSINGVVIPPHFRCPLSLQLMLDPVILASGQTFERSFIQKWLDNGLRICPMTHQNIQHTELVSNYTVKALISTWCEENNFMLLESRICDEIMSPFTASPSQRRESSARSNAKPINRAQLQKIEISDVDREENPYYTSHLQMQSTYSLDRRSSSTRSGSNSSVISSIDVLASKFDDQLSSPFSKDVGPSPSSNFSRTNSSNITRDDSTTSSDVEKLVEGLKGPNPDTQATCAYELRLLSKNNGENRVLVAKLGAIRPLISLLHSEYTDVQENAVTALLNLSINNENKALIAEGGALQPLIYVLESGTPVAKENAAATLFSLSTLEEYKVKIGGSGAIRALVELLHTGTLRGRKDAATALFNLSIHHDNKARIVQAGAVRYLIELMDPGTGMVDKSVALLANLSTIHEGRLAIVHEGGIPLLVETLETGTQRGKENAASALLQLSINSTKFCSLVLQEGAVPPLIALSQFGTPRAKEKGSGEEKGRVRNTAHTRVHSRTLILSLTVQMCFRHNRSWVTLGASERILSGRRGNMTSVDLSSYMSSGMLSIGIYCYPLLSRGLVSVDIIVR</sequence>
<dbReference type="EMBL" id="JAMFTS010000002">
    <property type="protein sequence ID" value="KAJ4784986.1"/>
    <property type="molecule type" value="Genomic_DNA"/>
</dbReference>
<dbReference type="InterPro" id="IPR045210">
    <property type="entry name" value="RING-Ubox_PUB"/>
</dbReference>
<dbReference type="InterPro" id="IPR000225">
    <property type="entry name" value="Armadillo"/>
</dbReference>
<dbReference type="AlphaFoldDB" id="A0AAV8EZU1"/>
<feature type="domain" description="U-box" evidence="9">
    <location>
        <begin position="239"/>
        <end position="313"/>
    </location>
</feature>
<accession>A0AAV8EZU1</accession>
<evidence type="ECO:0000256" key="4">
    <source>
        <dbReference type="ARBA" id="ARBA00022679"/>
    </source>
</evidence>
<evidence type="ECO:0000256" key="7">
    <source>
        <dbReference type="PROSITE-ProRule" id="PRU00259"/>
    </source>
</evidence>
<dbReference type="SUPFAM" id="SSF57850">
    <property type="entry name" value="RING/U-box"/>
    <property type="match status" value="1"/>
</dbReference>
<dbReference type="Gene3D" id="1.25.10.10">
    <property type="entry name" value="Leucine-rich Repeat Variant"/>
    <property type="match status" value="1"/>
</dbReference>
<dbReference type="Proteomes" id="UP001140206">
    <property type="component" value="Chromosome 2"/>
</dbReference>
<dbReference type="InterPro" id="IPR003613">
    <property type="entry name" value="Ubox_domain"/>
</dbReference>
<feature type="compositionally biased region" description="Low complexity" evidence="8">
    <location>
        <begin position="420"/>
        <end position="432"/>
    </location>
</feature>
<keyword evidence="5" id="KW-0677">Repeat</keyword>
<dbReference type="PROSITE" id="PS50176">
    <property type="entry name" value="ARM_REPEAT"/>
    <property type="match status" value="3"/>
</dbReference>
<feature type="repeat" description="ARM" evidence="7">
    <location>
        <begin position="484"/>
        <end position="526"/>
    </location>
</feature>
<dbReference type="InterPro" id="IPR013083">
    <property type="entry name" value="Znf_RING/FYVE/PHD"/>
</dbReference>
<dbReference type="EC" id="2.3.2.27" evidence="3"/>
<reference evidence="10" key="1">
    <citation type="submission" date="2022-08" db="EMBL/GenBank/DDBJ databases">
        <authorList>
            <person name="Marques A."/>
        </authorList>
    </citation>
    <scope>NUCLEOTIDE SEQUENCE</scope>
    <source>
        <strain evidence="10">RhyPub2mFocal</strain>
        <tissue evidence="10">Leaves</tissue>
    </source>
</reference>
<dbReference type="CDD" id="cd16664">
    <property type="entry name" value="RING-Ubox_PUB"/>
    <property type="match status" value="1"/>
</dbReference>
<comment type="catalytic activity">
    <reaction evidence="1">
        <text>S-ubiquitinyl-[E2 ubiquitin-conjugating enzyme]-L-cysteine + [acceptor protein]-L-lysine = [E2 ubiquitin-conjugating enzyme]-L-cysteine + N(6)-ubiquitinyl-[acceptor protein]-L-lysine.</text>
        <dbReference type="EC" id="2.3.2.27"/>
    </reaction>
</comment>
<dbReference type="PANTHER" id="PTHR23315:SF278">
    <property type="entry name" value="U-BOX DOMAIN-CONTAINING PROTEIN 3"/>
    <property type="match status" value="1"/>
</dbReference>
<evidence type="ECO:0000259" key="9">
    <source>
        <dbReference type="PROSITE" id="PS51698"/>
    </source>
</evidence>
<protein>
    <recommendedName>
        <fullName evidence="3">RING-type E3 ubiquitin transferase</fullName>
        <ecNumber evidence="3">2.3.2.27</ecNumber>
    </recommendedName>
</protein>
<name>A0AAV8EZU1_9POAL</name>
<keyword evidence="11" id="KW-1185">Reference proteome</keyword>
<comment type="pathway">
    <text evidence="2">Protein modification; protein ubiquitination.</text>
</comment>
<proteinExistence type="predicted"/>
<dbReference type="Gene3D" id="3.30.40.10">
    <property type="entry name" value="Zinc/RING finger domain, C3HC4 (zinc finger)"/>
    <property type="match status" value="1"/>
</dbReference>
<dbReference type="Pfam" id="PF04564">
    <property type="entry name" value="U-box"/>
    <property type="match status" value="1"/>
</dbReference>
<dbReference type="Pfam" id="PF25240">
    <property type="entry name" value="PUB2_N"/>
    <property type="match status" value="1"/>
</dbReference>
<gene>
    <name evidence="10" type="ORF">LUZ62_036232</name>
</gene>
<evidence type="ECO:0000256" key="5">
    <source>
        <dbReference type="ARBA" id="ARBA00022737"/>
    </source>
</evidence>
<feature type="region of interest" description="Disordered" evidence="8">
    <location>
        <begin position="369"/>
        <end position="392"/>
    </location>
</feature>
<dbReference type="PROSITE" id="PS51698">
    <property type="entry name" value="U_BOX"/>
    <property type="match status" value="1"/>
</dbReference>
<dbReference type="SUPFAM" id="SSF48371">
    <property type="entry name" value="ARM repeat"/>
    <property type="match status" value="1"/>
</dbReference>
<feature type="region of interest" description="Disordered" evidence="8">
    <location>
        <begin position="412"/>
        <end position="454"/>
    </location>
</feature>
<dbReference type="Pfam" id="PF25598">
    <property type="entry name" value="ARM_PUB"/>
    <property type="match status" value="1"/>
</dbReference>
<evidence type="ECO:0000313" key="10">
    <source>
        <dbReference type="EMBL" id="KAJ4784986.1"/>
    </source>
</evidence>
<evidence type="ECO:0000256" key="8">
    <source>
        <dbReference type="SAM" id="MobiDB-lite"/>
    </source>
</evidence>
<evidence type="ECO:0000256" key="3">
    <source>
        <dbReference type="ARBA" id="ARBA00012483"/>
    </source>
</evidence>
<dbReference type="InterPro" id="IPR057314">
    <property type="entry name" value="PUB2-4-like_N"/>
</dbReference>
<feature type="repeat" description="ARM" evidence="7">
    <location>
        <begin position="566"/>
        <end position="608"/>
    </location>
</feature>
<feature type="repeat" description="ARM" evidence="7">
    <location>
        <begin position="607"/>
        <end position="648"/>
    </location>
</feature>
<dbReference type="SMART" id="SM00504">
    <property type="entry name" value="Ubox"/>
    <property type="match status" value="1"/>
</dbReference>